<keyword evidence="1 9" id="KW-0808">Transferase</keyword>
<dbReference type="SUPFAM" id="SSF54211">
    <property type="entry name" value="Ribosomal protein S5 domain 2-like"/>
    <property type="match status" value="1"/>
</dbReference>
<organism evidence="9">
    <name type="scientific">Kuenenia stuttgartiensis</name>
    <dbReference type="NCBI Taxonomy" id="174633"/>
    <lineage>
        <taxon>Bacteria</taxon>
        <taxon>Pseudomonadati</taxon>
        <taxon>Planctomycetota</taxon>
        <taxon>Candidatus Brocadiia</taxon>
        <taxon>Candidatus Brocadiales</taxon>
        <taxon>Candidatus Brocadiaceae</taxon>
        <taxon>Candidatus Kuenenia</taxon>
    </lineage>
</organism>
<dbReference type="SUPFAM" id="SSF55060">
    <property type="entry name" value="GHMP Kinase, C-terminal domain"/>
    <property type="match status" value="1"/>
</dbReference>
<dbReference type="EC" id="2.7.1.36" evidence="9"/>
<feature type="coiled-coil region" evidence="6">
    <location>
        <begin position="192"/>
        <end position="219"/>
    </location>
</feature>
<dbReference type="InterPro" id="IPR014606">
    <property type="entry name" value="Heptose_7-P_kinase"/>
</dbReference>
<feature type="domain" description="GHMP kinase C-terminal" evidence="8">
    <location>
        <begin position="227"/>
        <end position="292"/>
    </location>
</feature>
<evidence type="ECO:0000313" key="11">
    <source>
        <dbReference type="Proteomes" id="UP000501926"/>
    </source>
</evidence>
<protein>
    <submittedName>
        <fullName evidence="10">D,D-heptose 7-phosphate kinase</fullName>
    </submittedName>
    <submittedName>
        <fullName evidence="9">Similar to mevalonate or galacto kinase</fullName>
        <ecNumber evidence="9">2.7.1.36</ecNumber>
    </submittedName>
</protein>
<evidence type="ECO:0000256" key="1">
    <source>
        <dbReference type="ARBA" id="ARBA00022679"/>
    </source>
</evidence>
<keyword evidence="6" id="KW-0175">Coiled coil</keyword>
<dbReference type="EMBL" id="CP049055">
    <property type="protein sequence ID" value="QII12874.1"/>
    <property type="molecule type" value="Genomic_DNA"/>
</dbReference>
<dbReference type="InterPro" id="IPR052203">
    <property type="entry name" value="GHMP_Kinase-Related"/>
</dbReference>
<evidence type="ECO:0000256" key="5">
    <source>
        <dbReference type="ARBA" id="ARBA00038121"/>
    </source>
</evidence>
<evidence type="ECO:0000259" key="8">
    <source>
        <dbReference type="Pfam" id="PF08544"/>
    </source>
</evidence>
<dbReference type="InterPro" id="IPR001174">
    <property type="entry name" value="HddA/FKP"/>
</dbReference>
<dbReference type="PIRSF" id="PIRSF036406">
    <property type="entry name" value="Hept_kin"/>
    <property type="match status" value="1"/>
</dbReference>
<reference evidence="9" key="2">
    <citation type="submission" date="2006-01" db="EMBL/GenBank/DDBJ databases">
        <authorList>
            <person name="Genoscope"/>
        </authorList>
    </citation>
    <scope>NUCLEOTIDE SEQUENCE</scope>
</reference>
<dbReference type="GO" id="GO:0042352">
    <property type="term" value="P:GDP-L-fucose salvage"/>
    <property type="evidence" value="ECO:0007669"/>
    <property type="project" value="TreeGrafter"/>
</dbReference>
<comment type="similarity">
    <text evidence="5">Belongs to the GHMP kinase family.</text>
</comment>
<dbReference type="PRINTS" id="PR00960">
    <property type="entry name" value="LMBPPROTEIN"/>
</dbReference>
<keyword evidence="3 9" id="KW-0418">Kinase</keyword>
<keyword evidence="2" id="KW-0547">Nucleotide-binding</keyword>
<dbReference type="EMBL" id="CT573071">
    <property type="protein sequence ID" value="CAJ73317.1"/>
    <property type="molecule type" value="Genomic_DNA"/>
</dbReference>
<dbReference type="InterPro" id="IPR036554">
    <property type="entry name" value="GHMP_kinase_C_sf"/>
</dbReference>
<dbReference type="Pfam" id="PF08544">
    <property type="entry name" value="GHMP_kinases_C"/>
    <property type="match status" value="1"/>
</dbReference>
<name>Q1Q6W6_KUEST</name>
<dbReference type="GO" id="GO:0004496">
    <property type="term" value="F:mevalonate kinase activity"/>
    <property type="evidence" value="ECO:0007669"/>
    <property type="project" value="UniProtKB-EC"/>
</dbReference>
<dbReference type="PANTHER" id="PTHR32463:SF0">
    <property type="entry name" value="L-FUCOSE KINASE"/>
    <property type="match status" value="1"/>
</dbReference>
<dbReference type="RefSeq" id="WP_164995241.1">
    <property type="nucleotide sequence ID" value="NZ_CP049055.1"/>
</dbReference>
<dbReference type="Proteomes" id="UP000501926">
    <property type="component" value="Chromosome"/>
</dbReference>
<sequence length="326" mass="36757">MIGTRTPFRISFAGGGSDLRSFYSKHPGCVLSTTINKYMYIFVHPFFDEKIQVKYSKTELVENINEIQHPIVREALKKFQIKGIDINSIADIPAGTGLGSSCSFTVGLLHALYAYGSIYASKEKLAGEACELEIDFLKEPIGKQDQYAAAYGGINFITFHPNESVNVEPVILPADKFKELEENLLMFYIGGNRSARDVLKDMENNITNTHEKFNNLLKMTELAQQLRKSLLSGNIKDIGYFLHENWILKKGLSHKISEDKIDYYYNRAIENGASGGKLLGAGGCGFLLFYCEKESHEKLRMGLRDLRELQFRLDNFGTKVIYVGES</sequence>
<evidence type="ECO:0000313" key="10">
    <source>
        <dbReference type="EMBL" id="QII12874.1"/>
    </source>
</evidence>
<dbReference type="GO" id="GO:0050201">
    <property type="term" value="F:fucokinase activity"/>
    <property type="evidence" value="ECO:0007669"/>
    <property type="project" value="TreeGrafter"/>
</dbReference>
<accession>Q1Q6W6</accession>
<dbReference type="PANTHER" id="PTHR32463">
    <property type="entry name" value="L-FUCOSE KINASE"/>
    <property type="match status" value="1"/>
</dbReference>
<reference evidence="9" key="1">
    <citation type="journal article" date="2006" name="Nature">
        <title>Deciphering the evolution and metabolism of an anammox bacterium from a community genome.</title>
        <authorList>
            <person name="Strous M."/>
            <person name="Pelletier E."/>
            <person name="Mangenot S."/>
            <person name="Rattei T."/>
            <person name="Lehner A."/>
            <person name="Taylor M.W."/>
            <person name="Horn M."/>
            <person name="Daims H."/>
            <person name="Bartol-Mavel D."/>
            <person name="Wincker P."/>
            <person name="Barbe V."/>
            <person name="Fonknechten N."/>
            <person name="Vallenet D."/>
            <person name="Segurens B."/>
            <person name="Schenowitz-Truong C."/>
            <person name="Medigue C."/>
            <person name="Collingro A."/>
            <person name="Snel B."/>
            <person name="Dutilh B.E."/>
            <person name="OpDenCamp H.J.M."/>
            <person name="vanDerDrift C."/>
            <person name="Cirpus I."/>
            <person name="vanDePas-Schoonen K.T."/>
            <person name="Harhangi H.R."/>
            <person name="vanNiftrik L."/>
            <person name="Schmid M."/>
            <person name="Keltjens J."/>
            <person name="vanDeVossenberg J."/>
            <person name="Kartal B."/>
            <person name="Meier H."/>
            <person name="Frishman D."/>
            <person name="Huynen M.A."/>
            <person name="Mewes H."/>
            <person name="Weissenbach J."/>
            <person name="Jetten M.S.M."/>
            <person name="Wagner M."/>
            <person name="LePaslier D."/>
        </authorList>
    </citation>
    <scope>NUCLEOTIDE SEQUENCE</scope>
</reference>
<dbReference type="GO" id="GO:0005524">
    <property type="term" value="F:ATP binding"/>
    <property type="evidence" value="ECO:0007669"/>
    <property type="project" value="UniProtKB-KW"/>
</dbReference>
<dbReference type="Gene3D" id="3.30.230.120">
    <property type="match status" value="1"/>
</dbReference>
<dbReference type="Pfam" id="PF00288">
    <property type="entry name" value="GHMP_kinases_N"/>
    <property type="match status" value="1"/>
</dbReference>
<dbReference type="InterPro" id="IPR013750">
    <property type="entry name" value="GHMP_kinase_C_dom"/>
</dbReference>
<feature type="domain" description="GHMP kinase N-terminal" evidence="7">
    <location>
        <begin position="73"/>
        <end position="153"/>
    </location>
</feature>
<dbReference type="AlphaFoldDB" id="Q1Q6W6"/>
<gene>
    <name evidence="9" type="primary">mvk</name>
    <name evidence="10" type="ORF">KsCSTR_34950</name>
    <name evidence="9" type="ORF">kuste2569</name>
</gene>
<dbReference type="InterPro" id="IPR020568">
    <property type="entry name" value="Ribosomal_Su5_D2-typ_SF"/>
</dbReference>
<evidence type="ECO:0000256" key="3">
    <source>
        <dbReference type="ARBA" id="ARBA00022777"/>
    </source>
</evidence>
<evidence type="ECO:0000256" key="6">
    <source>
        <dbReference type="SAM" id="Coils"/>
    </source>
</evidence>
<evidence type="ECO:0000313" key="9">
    <source>
        <dbReference type="EMBL" id="CAJ73317.1"/>
    </source>
</evidence>
<evidence type="ECO:0000256" key="2">
    <source>
        <dbReference type="ARBA" id="ARBA00022741"/>
    </source>
</evidence>
<evidence type="ECO:0000259" key="7">
    <source>
        <dbReference type="Pfam" id="PF00288"/>
    </source>
</evidence>
<evidence type="ECO:0000256" key="4">
    <source>
        <dbReference type="ARBA" id="ARBA00022840"/>
    </source>
</evidence>
<keyword evidence="4" id="KW-0067">ATP-binding</keyword>
<reference evidence="10 11" key="3">
    <citation type="submission" date="2020-02" db="EMBL/GenBank/DDBJ databases">
        <title>Newly sequenced genome of strain CSTR1 showed variability in Candidatus Kuenenia stuttgartiensis genomes.</title>
        <authorList>
            <person name="Ding C."/>
            <person name="Adrian L."/>
        </authorList>
    </citation>
    <scope>NUCLEOTIDE SEQUENCE [LARGE SCALE GENOMIC DNA]</scope>
    <source>
        <strain evidence="10 11">CSTR1</strain>
    </source>
</reference>
<dbReference type="InterPro" id="IPR006204">
    <property type="entry name" value="GHMP_kinase_N_dom"/>
</dbReference>
<proteinExistence type="inferred from homology"/>